<evidence type="ECO:0000256" key="1">
    <source>
        <dbReference type="SAM" id="MobiDB-lite"/>
    </source>
</evidence>
<dbReference type="EMBL" id="BOMQ01000089">
    <property type="protein sequence ID" value="GIE53804.1"/>
    <property type="molecule type" value="Genomic_DNA"/>
</dbReference>
<reference evidence="2" key="1">
    <citation type="submission" date="2021-01" db="EMBL/GenBank/DDBJ databases">
        <title>Whole genome shotgun sequence of Actinoplanes nipponensis NBRC 14063.</title>
        <authorList>
            <person name="Komaki H."/>
            <person name="Tamura T."/>
        </authorList>
    </citation>
    <scope>NUCLEOTIDE SEQUENCE</scope>
    <source>
        <strain evidence="2">NBRC 14063</strain>
    </source>
</reference>
<proteinExistence type="predicted"/>
<name>A0A919JMJ3_9ACTN</name>
<accession>A0A919JMJ3</accession>
<feature type="compositionally biased region" description="Low complexity" evidence="1">
    <location>
        <begin position="1"/>
        <end position="16"/>
    </location>
</feature>
<evidence type="ECO:0000313" key="3">
    <source>
        <dbReference type="Proteomes" id="UP000647172"/>
    </source>
</evidence>
<comment type="caution">
    <text evidence="2">The sequence shown here is derived from an EMBL/GenBank/DDBJ whole genome shotgun (WGS) entry which is preliminary data.</text>
</comment>
<organism evidence="2 3">
    <name type="scientific">Actinoplanes nipponensis</name>
    <dbReference type="NCBI Taxonomy" id="135950"/>
    <lineage>
        <taxon>Bacteria</taxon>
        <taxon>Bacillati</taxon>
        <taxon>Actinomycetota</taxon>
        <taxon>Actinomycetes</taxon>
        <taxon>Micromonosporales</taxon>
        <taxon>Micromonosporaceae</taxon>
        <taxon>Actinoplanes</taxon>
    </lineage>
</organism>
<protein>
    <submittedName>
        <fullName evidence="2">Uncharacterized protein</fullName>
    </submittedName>
</protein>
<dbReference type="AlphaFoldDB" id="A0A919JMJ3"/>
<gene>
    <name evidence="2" type="ORF">Ani05nite_73380</name>
</gene>
<evidence type="ECO:0000313" key="2">
    <source>
        <dbReference type="EMBL" id="GIE53804.1"/>
    </source>
</evidence>
<dbReference type="Proteomes" id="UP000647172">
    <property type="component" value="Unassembled WGS sequence"/>
</dbReference>
<sequence length="511" mass="54360">MFGADRGTRRAAAGAADGTGRGAGRVGRGPATPAVTPARRTPHPKEPAVTDPLAPPALGAERVVCPDGPERPLLEAVSRALLRRGCEDLDRVPVLGRRGNLPGDLRGPALAYEDCAEAVPLAQVDRVDAAAVAGWVTGRYPAGPYPAVVLGSAHGSAAHLAAALGAPWLPTGFTVRVPWPGGSVGDWPAAMEWGAQLADLILAGNPGVTVRQVHDPAGRGPLCGATVTLHVRWQRLPAAYREFLHTGLRPGGTALTLRDTRTWPVLELTDRHSFQLGSPANGLRHEDQTVDNPSFRRLLESLGEDRWSTPHLDTPPRYAETAGEPELDSELRRFGADAARPVHRVLYPGPEVLSACVADLYREWLDSSGRDSDSCVVESGRLIDPWQVLTAGLVPYWCESAARPALDAAEWWLAGSRAFAAVTALPDPPGTICDAYAGAAQWRALTTFAGQHPHLSRTALSRYPTLPLPISHASEVLRLRHGRTGAPGRLPLDHAVSALRRSGSRLGLLVV</sequence>
<keyword evidence="3" id="KW-1185">Reference proteome</keyword>
<feature type="region of interest" description="Disordered" evidence="1">
    <location>
        <begin position="1"/>
        <end position="55"/>
    </location>
</feature>
<feature type="compositionally biased region" description="Gly residues" evidence="1">
    <location>
        <begin position="17"/>
        <end position="27"/>
    </location>
</feature>